<dbReference type="PANTHER" id="PTHR42829">
    <property type="entry name" value="NADH-UBIQUINONE OXIDOREDUCTASE CHAIN 5"/>
    <property type="match status" value="1"/>
</dbReference>
<dbReference type="PANTHER" id="PTHR42829:SF1">
    <property type="entry name" value="INORGANIC CARBON TRANSPORTER SUBUNIT DABB-RELATED"/>
    <property type="match status" value="1"/>
</dbReference>
<dbReference type="Pfam" id="PF00361">
    <property type="entry name" value="Proton_antipo_M"/>
    <property type="match status" value="1"/>
</dbReference>
<proteinExistence type="predicted"/>
<feature type="transmembrane region" description="Helical" evidence="5">
    <location>
        <begin position="82"/>
        <end position="101"/>
    </location>
</feature>
<evidence type="ECO:0000256" key="5">
    <source>
        <dbReference type="SAM" id="Phobius"/>
    </source>
</evidence>
<dbReference type="GO" id="GO:0015990">
    <property type="term" value="P:electron transport coupled proton transport"/>
    <property type="evidence" value="ECO:0007669"/>
    <property type="project" value="TreeGrafter"/>
</dbReference>
<feature type="transmembrane region" description="Helical" evidence="5">
    <location>
        <begin position="162"/>
        <end position="183"/>
    </location>
</feature>
<feature type="transmembrane region" description="Helical" evidence="5">
    <location>
        <begin position="108"/>
        <end position="126"/>
    </location>
</feature>
<feature type="transmembrane region" description="Helical" evidence="5">
    <location>
        <begin position="301"/>
        <end position="329"/>
    </location>
</feature>
<dbReference type="InterPro" id="IPR001750">
    <property type="entry name" value="ND/Mrp_TM"/>
</dbReference>
<dbReference type="Proteomes" id="UP000332487">
    <property type="component" value="Unassembled WGS sequence"/>
</dbReference>
<sequence>MLLEILPIVPLVITALAIFPMKRGYRYIGYASLAASLLSLLVIAYIFLYVPEGMSSMPWFAVGGFTFSIATSTFALNKMLLLLVGIITPLILTYSIGFMDVMSEQPRYYFEMLVFASSMMLFSVAANLILIFLAWELLGITSYLLIGFWYHRPNAPGAARKAITTILIGDVALLAAIVILWNAYHTMNIYSILSAPSSAVLPFALALVLIAAFTKSAQFPFHEWLSDAMEGPTPVSAFLHSSTMVKAGVFLIAVLLPLFAHAGLLWVLVSVGLVTAAIGAANALTSHHIKKILAYSTIEDLALMFVALGLNAILAAMLFFIVQAFYKALLFMSAGSMMKANNGEEDIYKIYGSYKNKLLLVTAAIGAISLAGVFPLSGFFGKVAIDTSAANNFVVYAVISVIEIASSLYIFRWLFIPARKPAQNKDFALGERYSHLPKTMLAPAVVLAALVFIGSAAYFMLPSFIVPTQYVKIPYGLSIGVLDAAIETVLVALGLYFAYYLFRKGNASKLPSKTPLRFLLYNSPAVNRFYDYVVAAAMGISRGFYKADFSIYSIIKAGARGLLGIDNDIRLSVNGQVNRYLMAFIIGLILLVLFMAI</sequence>
<keyword evidence="4 5" id="KW-0472">Membrane</keyword>
<reference evidence="7 8" key="1">
    <citation type="journal article" date="2009" name="Genome Biol.">
        <title>Community-wide analysis of microbial genome sequence signatures.</title>
        <authorList>
            <person name="Dick G.J."/>
            <person name="Andersson A.F."/>
            <person name="Baker B.J."/>
            <person name="Simmons S.L."/>
            <person name="Thomas B.C."/>
            <person name="Yelton A.P."/>
            <person name="Banfield J.F."/>
        </authorList>
    </citation>
    <scope>NUCLEOTIDE SEQUENCE [LARGE SCALE GENOMIC DNA]</scope>
    <source>
        <strain evidence="7">ARMAN-2</strain>
    </source>
</reference>
<dbReference type="EMBL" id="GG697241">
    <property type="protein sequence ID" value="EET89792.1"/>
    <property type="molecule type" value="Genomic_DNA"/>
</dbReference>
<dbReference type="AlphaFoldDB" id="C7DIL8"/>
<keyword evidence="2 5" id="KW-0812">Transmembrane</keyword>
<feature type="transmembrane region" description="Helical" evidence="5">
    <location>
        <begin position="473"/>
        <end position="502"/>
    </location>
</feature>
<dbReference type="GO" id="GO:0008137">
    <property type="term" value="F:NADH dehydrogenase (ubiquinone) activity"/>
    <property type="evidence" value="ECO:0007669"/>
    <property type="project" value="InterPro"/>
</dbReference>
<feature type="transmembrane region" description="Helical" evidence="5">
    <location>
        <begin position="358"/>
        <end position="381"/>
    </location>
</feature>
<feature type="transmembrane region" description="Helical" evidence="5">
    <location>
        <begin position="189"/>
        <end position="213"/>
    </location>
</feature>
<evidence type="ECO:0000313" key="7">
    <source>
        <dbReference type="EMBL" id="EET89792.1"/>
    </source>
</evidence>
<feature type="transmembrane region" description="Helical" evidence="5">
    <location>
        <begin position="248"/>
        <end position="281"/>
    </location>
</feature>
<comment type="subcellular location">
    <subcellularLocation>
        <location evidence="1">Membrane</location>
        <topology evidence="1">Multi-pass membrane protein</topology>
    </subcellularLocation>
</comment>
<dbReference type="GO" id="GO:0016020">
    <property type="term" value="C:membrane"/>
    <property type="evidence" value="ECO:0007669"/>
    <property type="project" value="UniProtKB-SubCell"/>
</dbReference>
<dbReference type="GO" id="GO:0042773">
    <property type="term" value="P:ATP synthesis coupled electron transport"/>
    <property type="evidence" value="ECO:0007669"/>
    <property type="project" value="InterPro"/>
</dbReference>
<keyword evidence="8" id="KW-1185">Reference proteome</keyword>
<reference evidence="7 8" key="2">
    <citation type="journal article" date="2010" name="Proc. Natl. Acad. Sci. U.S.A.">
        <title>Enigmatic, ultrasmall, uncultivated Archaea.</title>
        <authorList>
            <person name="Baker B.J."/>
            <person name="Comolli L.R."/>
            <person name="Dick G.J."/>
            <person name="Hauser L.J."/>
            <person name="Hyatt D."/>
            <person name="Dill B.D."/>
            <person name="Land M.L."/>
            <person name="Verberkmoes N.C."/>
            <person name="Hettich R.L."/>
            <person name="Banfield J.F."/>
        </authorList>
    </citation>
    <scope>NUCLEOTIDE SEQUENCE [LARGE SCALE GENOMIC DNA]</scope>
    <source>
        <strain evidence="7">ARMAN-2</strain>
    </source>
</reference>
<feature type="transmembrane region" description="Helical" evidence="5">
    <location>
        <begin position="441"/>
        <end position="461"/>
    </location>
</feature>
<feature type="transmembrane region" description="Helical" evidence="5">
    <location>
        <begin position="393"/>
        <end position="415"/>
    </location>
</feature>
<evidence type="ECO:0000256" key="4">
    <source>
        <dbReference type="ARBA" id="ARBA00023136"/>
    </source>
</evidence>
<evidence type="ECO:0000256" key="1">
    <source>
        <dbReference type="ARBA" id="ARBA00004141"/>
    </source>
</evidence>
<keyword evidence="3 5" id="KW-1133">Transmembrane helix</keyword>
<evidence type="ECO:0000259" key="6">
    <source>
        <dbReference type="Pfam" id="PF00361"/>
    </source>
</evidence>
<evidence type="ECO:0000313" key="8">
    <source>
        <dbReference type="Proteomes" id="UP000332487"/>
    </source>
</evidence>
<gene>
    <name evidence="7" type="ORF">UNLARM2_0906</name>
</gene>
<accession>C7DIL8</accession>
<dbReference type="InterPro" id="IPR003945">
    <property type="entry name" value="NU5C-like"/>
</dbReference>
<feature type="transmembrane region" description="Helical" evidence="5">
    <location>
        <begin position="27"/>
        <end position="50"/>
    </location>
</feature>
<evidence type="ECO:0000256" key="2">
    <source>
        <dbReference type="ARBA" id="ARBA00022692"/>
    </source>
</evidence>
<dbReference type="GO" id="GO:0003954">
    <property type="term" value="F:NADH dehydrogenase activity"/>
    <property type="evidence" value="ECO:0007669"/>
    <property type="project" value="TreeGrafter"/>
</dbReference>
<evidence type="ECO:0000256" key="3">
    <source>
        <dbReference type="ARBA" id="ARBA00022989"/>
    </source>
</evidence>
<name>C7DIL8_MICA2</name>
<feature type="domain" description="NADH:quinone oxidoreductase/Mrp antiporter transmembrane" evidence="6">
    <location>
        <begin position="125"/>
        <end position="401"/>
    </location>
</feature>
<feature type="transmembrane region" description="Helical" evidence="5">
    <location>
        <begin position="580"/>
        <end position="596"/>
    </location>
</feature>
<dbReference type="PRINTS" id="PR01434">
    <property type="entry name" value="NADHDHGNASE5"/>
</dbReference>
<protein>
    <submittedName>
        <fullName evidence="7">NADH dehydrogenase (Quinone)</fullName>
    </submittedName>
</protein>
<organism evidence="7 8">
    <name type="scientific">Candidatus Micrarchaeum acidiphilum ARMAN-2</name>
    <dbReference type="NCBI Taxonomy" id="425595"/>
    <lineage>
        <taxon>Archaea</taxon>
        <taxon>Candidatus Micrarchaeota</taxon>
        <taxon>Candidatus Micrarchaeia</taxon>
        <taxon>Candidatus Micrarchaeales</taxon>
        <taxon>Candidatus Micrarchaeaceae</taxon>
        <taxon>Candidatus Micrarchaeum</taxon>
    </lineage>
</organism>